<gene>
    <name evidence="2" type="ORF">NDU88_003513</name>
</gene>
<organism evidence="2 3">
    <name type="scientific">Pleurodeles waltl</name>
    <name type="common">Iberian ribbed newt</name>
    <dbReference type="NCBI Taxonomy" id="8319"/>
    <lineage>
        <taxon>Eukaryota</taxon>
        <taxon>Metazoa</taxon>
        <taxon>Chordata</taxon>
        <taxon>Craniata</taxon>
        <taxon>Vertebrata</taxon>
        <taxon>Euteleostomi</taxon>
        <taxon>Amphibia</taxon>
        <taxon>Batrachia</taxon>
        <taxon>Caudata</taxon>
        <taxon>Salamandroidea</taxon>
        <taxon>Salamandridae</taxon>
        <taxon>Pleurodelinae</taxon>
        <taxon>Pleurodeles</taxon>
    </lineage>
</organism>
<dbReference type="AlphaFoldDB" id="A0AAV7T6W2"/>
<proteinExistence type="predicted"/>
<name>A0AAV7T6W2_PLEWA</name>
<evidence type="ECO:0000313" key="3">
    <source>
        <dbReference type="Proteomes" id="UP001066276"/>
    </source>
</evidence>
<evidence type="ECO:0000313" key="2">
    <source>
        <dbReference type="EMBL" id="KAJ1171653.1"/>
    </source>
</evidence>
<feature type="region of interest" description="Disordered" evidence="1">
    <location>
        <begin position="45"/>
        <end position="76"/>
    </location>
</feature>
<protein>
    <submittedName>
        <fullName evidence="2">Uncharacterized protein</fullName>
    </submittedName>
</protein>
<dbReference type="EMBL" id="JANPWB010000007">
    <property type="protein sequence ID" value="KAJ1171653.1"/>
    <property type="molecule type" value="Genomic_DNA"/>
</dbReference>
<comment type="caution">
    <text evidence="2">The sequence shown here is derived from an EMBL/GenBank/DDBJ whole genome shotgun (WGS) entry which is preliminary data.</text>
</comment>
<keyword evidence="3" id="KW-1185">Reference proteome</keyword>
<reference evidence="2" key="1">
    <citation type="journal article" date="2022" name="bioRxiv">
        <title>Sequencing and chromosome-scale assembly of the giantPleurodeles waltlgenome.</title>
        <authorList>
            <person name="Brown T."/>
            <person name="Elewa A."/>
            <person name="Iarovenko S."/>
            <person name="Subramanian E."/>
            <person name="Araus A.J."/>
            <person name="Petzold A."/>
            <person name="Susuki M."/>
            <person name="Suzuki K.-i.T."/>
            <person name="Hayashi T."/>
            <person name="Toyoda A."/>
            <person name="Oliveira C."/>
            <person name="Osipova E."/>
            <person name="Leigh N.D."/>
            <person name="Simon A."/>
            <person name="Yun M.H."/>
        </authorList>
    </citation>
    <scope>NUCLEOTIDE SEQUENCE</scope>
    <source>
        <strain evidence="2">20211129_DDA</strain>
        <tissue evidence="2">Liver</tissue>
    </source>
</reference>
<sequence>MGSLGAVAKALFRLNRPRPRLGWESLYLSAASLCPALPCLSRGRGGAAVWGPGQEGRKSRGRGALSAPPSHRARRL</sequence>
<dbReference type="Proteomes" id="UP001066276">
    <property type="component" value="Chromosome 4_1"/>
</dbReference>
<accession>A0AAV7T6W2</accession>
<evidence type="ECO:0000256" key="1">
    <source>
        <dbReference type="SAM" id="MobiDB-lite"/>
    </source>
</evidence>